<keyword evidence="17" id="KW-1185">Reference proteome</keyword>
<name>A0AAN9UXU0_9PEZI</name>
<comment type="caution">
    <text evidence="16">The sequence shown here is derived from an EMBL/GenBank/DDBJ whole genome shotgun (WGS) entry which is preliminary data.</text>
</comment>
<dbReference type="EC" id="3.4.16.-" evidence="14"/>
<dbReference type="Gene3D" id="3.40.50.1820">
    <property type="entry name" value="alpha/beta hydrolase"/>
    <property type="match status" value="1"/>
</dbReference>
<evidence type="ECO:0000256" key="9">
    <source>
        <dbReference type="ARBA" id="ARBA00022801"/>
    </source>
</evidence>
<evidence type="ECO:0000256" key="13">
    <source>
        <dbReference type="ARBA" id="ARBA00037356"/>
    </source>
</evidence>
<dbReference type="PRINTS" id="PR00724">
    <property type="entry name" value="CRBOXYPTASEC"/>
</dbReference>
<keyword evidence="5" id="KW-0472">Membrane</keyword>
<dbReference type="InterPro" id="IPR033124">
    <property type="entry name" value="Ser_caboxypep_his_AS"/>
</dbReference>
<keyword evidence="9 14" id="KW-0378">Hydrolase</keyword>
<comment type="function">
    <text evidence="13">Extracellular serine carboxypeptidase that contributes to pathogenicity.</text>
</comment>
<feature type="chain" id="PRO_5042667094" description="Carboxypeptidase" evidence="14">
    <location>
        <begin position="20"/>
        <end position="735"/>
    </location>
</feature>
<evidence type="ECO:0000313" key="17">
    <source>
        <dbReference type="Proteomes" id="UP001320420"/>
    </source>
</evidence>
<evidence type="ECO:0000256" key="1">
    <source>
        <dbReference type="ARBA" id="ARBA00001003"/>
    </source>
</evidence>
<keyword evidence="10" id="KW-0843">Virulence</keyword>
<keyword evidence="4" id="KW-1003">Cell membrane</keyword>
<dbReference type="GO" id="GO:0005886">
    <property type="term" value="C:plasma membrane"/>
    <property type="evidence" value="ECO:0007669"/>
    <property type="project" value="UniProtKB-SubCell"/>
</dbReference>
<keyword evidence="12" id="KW-0449">Lipoprotein</keyword>
<gene>
    <name evidence="16" type="ORF">SLS62_000560</name>
</gene>
<dbReference type="PANTHER" id="PTHR11802:SF189">
    <property type="entry name" value="CARBOXYPEPTIDASE"/>
    <property type="match status" value="1"/>
</dbReference>
<dbReference type="Pfam" id="PF00450">
    <property type="entry name" value="Peptidase_S10"/>
    <property type="match status" value="2"/>
</dbReference>
<sequence length="735" mass="80779">MRLDSVLSSALLLSLRASAQFPPEPEGVTMLRSKFHENVTISFKEPGICETTPGVKSYSGYVHLPPGFLDDGEEYGEAQQYPINTFFWFFEARNKPAAEAPLAIWLNGGPGASSLIGLLRENGPCFVANDSATTYLNPWSWNNEANMLYIDQPAQVGFSYDVLTNATVRLSRSREDDIDGGTDYYEIVPTNFTTGDGEAAPPDFGKLVNLTAGVGTFGSQRADRGTANTTTRAAHALWHFAQTWFGEFPHYRPEHGRISLWAESYGGHYGPRFARFFQEMNEKIAGANTGAARATQEWEGAQYLHLDTLGIINGGIDVVTQMESFITFPSYNTYGLHIFDAALEGELWSNWSRPHGCKAQVSACADYLRDHDPAGLDLLARRRNISEVCTNTTEECAMAPWAAYMSQPYYRARGWFDIGHPKQDPFPPPHYLGYLRQAHVQAALGVPVNFTATSLPVNGAFTANDDHIRSGFLDDLAWLLDHHHNNTNFSPSSPTPFSVHLIYGDRDYAANWVGGEAASLAVPWARQAEFAERAGYARLLVPSKSYDEEEEEEEMMVAGLTRQLGRLSFTRVFQAGHMVPAYAPAAAHAIFARAVGGWDVATGKVPITNIGQPQPHPQPQLHRNDNDGDDNGEGEGEGGVGDGYRTHGPRNAWAWVSLEPPFPGPRCYVLEPGTCVPDVWERVRKGEVVVRDWFVVEGENGDEEGGEGAGGAEELLHKAVVDSGEDNSQVVIGEL</sequence>
<dbReference type="PANTHER" id="PTHR11802">
    <property type="entry name" value="SERINE PROTEASE FAMILY S10 SERINE CARBOXYPEPTIDASE"/>
    <property type="match status" value="1"/>
</dbReference>
<evidence type="ECO:0000256" key="14">
    <source>
        <dbReference type="RuleBase" id="RU361156"/>
    </source>
</evidence>
<dbReference type="InterPro" id="IPR018202">
    <property type="entry name" value="Ser_caboxypep_ser_AS"/>
</dbReference>
<dbReference type="PROSITE" id="PS00131">
    <property type="entry name" value="CARBOXYPEPT_SER_SER"/>
    <property type="match status" value="1"/>
</dbReference>
<accession>A0AAN9UXU0</accession>
<keyword evidence="7 14" id="KW-0645">Protease</keyword>
<dbReference type="GO" id="GO:0006508">
    <property type="term" value="P:proteolysis"/>
    <property type="evidence" value="ECO:0007669"/>
    <property type="project" value="UniProtKB-KW"/>
</dbReference>
<dbReference type="GO" id="GO:0004185">
    <property type="term" value="F:serine-type carboxypeptidase activity"/>
    <property type="evidence" value="ECO:0007669"/>
    <property type="project" value="UniProtKB-UniRule"/>
</dbReference>
<evidence type="ECO:0000256" key="7">
    <source>
        <dbReference type="ARBA" id="ARBA00022670"/>
    </source>
</evidence>
<evidence type="ECO:0000256" key="15">
    <source>
        <dbReference type="SAM" id="MobiDB-lite"/>
    </source>
</evidence>
<evidence type="ECO:0000256" key="8">
    <source>
        <dbReference type="ARBA" id="ARBA00022729"/>
    </source>
</evidence>
<proteinExistence type="inferred from homology"/>
<dbReference type="EMBL" id="JAKJXP020000002">
    <property type="protein sequence ID" value="KAK7757545.1"/>
    <property type="molecule type" value="Genomic_DNA"/>
</dbReference>
<evidence type="ECO:0000256" key="11">
    <source>
        <dbReference type="ARBA" id="ARBA00023180"/>
    </source>
</evidence>
<dbReference type="Proteomes" id="UP001320420">
    <property type="component" value="Unassembled WGS sequence"/>
</dbReference>
<dbReference type="GO" id="GO:0098552">
    <property type="term" value="C:side of membrane"/>
    <property type="evidence" value="ECO:0007669"/>
    <property type="project" value="UniProtKB-KW"/>
</dbReference>
<dbReference type="GO" id="GO:0000324">
    <property type="term" value="C:fungal-type vacuole"/>
    <property type="evidence" value="ECO:0007669"/>
    <property type="project" value="TreeGrafter"/>
</dbReference>
<evidence type="ECO:0000256" key="3">
    <source>
        <dbReference type="ARBA" id="ARBA00009431"/>
    </source>
</evidence>
<evidence type="ECO:0000256" key="4">
    <source>
        <dbReference type="ARBA" id="ARBA00022475"/>
    </source>
</evidence>
<evidence type="ECO:0000313" key="16">
    <source>
        <dbReference type="EMBL" id="KAK7757545.1"/>
    </source>
</evidence>
<dbReference type="InterPro" id="IPR001563">
    <property type="entry name" value="Peptidase_S10"/>
</dbReference>
<evidence type="ECO:0000256" key="6">
    <source>
        <dbReference type="ARBA" id="ARBA00022645"/>
    </source>
</evidence>
<comment type="subcellular location">
    <subcellularLocation>
        <location evidence="2">Cell membrane</location>
        <topology evidence="2">Lipid-anchor</topology>
        <topology evidence="2">GPI-anchor</topology>
    </subcellularLocation>
</comment>
<dbReference type="PROSITE" id="PS00560">
    <property type="entry name" value="CARBOXYPEPT_SER_HIS"/>
    <property type="match status" value="1"/>
</dbReference>
<comment type="similarity">
    <text evidence="3 14">Belongs to the peptidase S10 family.</text>
</comment>
<protein>
    <recommendedName>
        <fullName evidence="14">Carboxypeptidase</fullName>
        <ecNumber evidence="14">3.4.16.-</ecNumber>
    </recommendedName>
</protein>
<dbReference type="AlphaFoldDB" id="A0AAN9UXU0"/>
<keyword evidence="6 14" id="KW-0121">Carboxypeptidase</keyword>
<comment type="catalytic activity">
    <reaction evidence="1">
        <text>Preferential release of a C-terminal arginine or lysine residue.</text>
        <dbReference type="EC" id="3.4.16.6"/>
    </reaction>
</comment>
<evidence type="ECO:0000256" key="12">
    <source>
        <dbReference type="ARBA" id="ARBA00023288"/>
    </source>
</evidence>
<reference evidence="16 17" key="1">
    <citation type="submission" date="2024-02" db="EMBL/GenBank/DDBJ databases">
        <title>De novo assembly and annotation of 12 fungi associated with fruit tree decline syndrome in Ontario, Canada.</title>
        <authorList>
            <person name="Sulman M."/>
            <person name="Ellouze W."/>
            <person name="Ilyukhin E."/>
        </authorList>
    </citation>
    <scope>NUCLEOTIDE SEQUENCE [LARGE SCALE GENOMIC DNA]</scope>
    <source>
        <strain evidence="16 17">M11/M66-122</strain>
    </source>
</reference>
<dbReference type="InterPro" id="IPR029058">
    <property type="entry name" value="AB_hydrolase_fold"/>
</dbReference>
<dbReference type="SUPFAM" id="SSF53474">
    <property type="entry name" value="alpha/beta-Hydrolases"/>
    <property type="match status" value="1"/>
</dbReference>
<evidence type="ECO:0000256" key="10">
    <source>
        <dbReference type="ARBA" id="ARBA00023026"/>
    </source>
</evidence>
<feature type="signal peptide" evidence="14">
    <location>
        <begin position="1"/>
        <end position="19"/>
    </location>
</feature>
<evidence type="ECO:0000256" key="2">
    <source>
        <dbReference type="ARBA" id="ARBA00004609"/>
    </source>
</evidence>
<keyword evidence="8 14" id="KW-0732">Signal</keyword>
<organism evidence="16 17">
    <name type="scientific">Diatrype stigma</name>
    <dbReference type="NCBI Taxonomy" id="117547"/>
    <lineage>
        <taxon>Eukaryota</taxon>
        <taxon>Fungi</taxon>
        <taxon>Dikarya</taxon>
        <taxon>Ascomycota</taxon>
        <taxon>Pezizomycotina</taxon>
        <taxon>Sordariomycetes</taxon>
        <taxon>Xylariomycetidae</taxon>
        <taxon>Xylariales</taxon>
        <taxon>Diatrypaceae</taxon>
        <taxon>Diatrype</taxon>
    </lineage>
</organism>
<feature type="compositionally biased region" description="Acidic residues" evidence="15">
    <location>
        <begin position="627"/>
        <end position="636"/>
    </location>
</feature>
<keyword evidence="11" id="KW-0325">Glycoprotein</keyword>
<evidence type="ECO:0000256" key="5">
    <source>
        <dbReference type="ARBA" id="ARBA00022622"/>
    </source>
</evidence>
<feature type="region of interest" description="Disordered" evidence="15">
    <location>
        <begin position="606"/>
        <end position="645"/>
    </location>
</feature>
<keyword evidence="5" id="KW-0336">GPI-anchor</keyword>